<evidence type="ECO:0000313" key="2">
    <source>
        <dbReference type="EMBL" id="KAG2605989.1"/>
    </source>
</evidence>
<feature type="compositionally biased region" description="Low complexity" evidence="1">
    <location>
        <begin position="159"/>
        <end position="169"/>
    </location>
</feature>
<proteinExistence type="predicted"/>
<name>A0A8T0TD52_PANVG</name>
<evidence type="ECO:0000256" key="1">
    <source>
        <dbReference type="SAM" id="MobiDB-lite"/>
    </source>
</evidence>
<comment type="caution">
    <text evidence="2">The sequence shown here is derived from an EMBL/GenBank/DDBJ whole genome shotgun (WGS) entry which is preliminary data.</text>
</comment>
<sequence length="187" mass="20686">MYNIRPDSRATQDRGKPLCIDISLGRPAKKSIQHTRYISSLTIQLGIRRGSLSKDAKAERLAIRPLGPARALPIRPMVTGYLTWHGVDLPVKHRHSHPPACPSRARPRHRWPPIKTRRADVLLGSHDRSLSSRHRRHQIPPRCGASDRFPPPGAPRRPPGSSSRPVVGPYDLAPAAMATAAIHTPCP</sequence>
<feature type="compositionally biased region" description="Pro residues" evidence="1">
    <location>
        <begin position="149"/>
        <end position="158"/>
    </location>
</feature>
<reference evidence="2" key="1">
    <citation type="submission" date="2020-05" db="EMBL/GenBank/DDBJ databases">
        <title>WGS assembly of Panicum virgatum.</title>
        <authorList>
            <person name="Lovell J.T."/>
            <person name="Jenkins J."/>
            <person name="Shu S."/>
            <person name="Juenger T.E."/>
            <person name="Schmutz J."/>
        </authorList>
    </citation>
    <scope>NUCLEOTIDE SEQUENCE</scope>
    <source>
        <strain evidence="2">AP13</strain>
    </source>
</reference>
<feature type="region of interest" description="Disordered" evidence="1">
    <location>
        <begin position="124"/>
        <end position="169"/>
    </location>
</feature>
<organism evidence="2 3">
    <name type="scientific">Panicum virgatum</name>
    <name type="common">Blackwell switchgrass</name>
    <dbReference type="NCBI Taxonomy" id="38727"/>
    <lineage>
        <taxon>Eukaryota</taxon>
        <taxon>Viridiplantae</taxon>
        <taxon>Streptophyta</taxon>
        <taxon>Embryophyta</taxon>
        <taxon>Tracheophyta</taxon>
        <taxon>Spermatophyta</taxon>
        <taxon>Magnoliopsida</taxon>
        <taxon>Liliopsida</taxon>
        <taxon>Poales</taxon>
        <taxon>Poaceae</taxon>
        <taxon>PACMAD clade</taxon>
        <taxon>Panicoideae</taxon>
        <taxon>Panicodae</taxon>
        <taxon>Paniceae</taxon>
        <taxon>Panicinae</taxon>
        <taxon>Panicum</taxon>
        <taxon>Panicum sect. Hiantes</taxon>
    </lineage>
</organism>
<dbReference type="AlphaFoldDB" id="A0A8T0TD52"/>
<gene>
    <name evidence="2" type="ORF">PVAP13_4NG149042</name>
</gene>
<keyword evidence="3" id="KW-1185">Reference proteome</keyword>
<dbReference type="EMBL" id="CM029044">
    <property type="protein sequence ID" value="KAG2605989.1"/>
    <property type="molecule type" value="Genomic_DNA"/>
</dbReference>
<protein>
    <submittedName>
        <fullName evidence="2">Uncharacterized protein</fullName>
    </submittedName>
</protein>
<dbReference type="Proteomes" id="UP000823388">
    <property type="component" value="Chromosome 4N"/>
</dbReference>
<accession>A0A8T0TD52</accession>
<evidence type="ECO:0000313" key="3">
    <source>
        <dbReference type="Proteomes" id="UP000823388"/>
    </source>
</evidence>